<evidence type="ECO:0000313" key="6">
    <source>
        <dbReference type="Proteomes" id="UP000036403"/>
    </source>
</evidence>
<evidence type="ECO:0000256" key="3">
    <source>
        <dbReference type="RuleBase" id="RU000682"/>
    </source>
</evidence>
<dbReference type="GO" id="GO:0005634">
    <property type="term" value="C:nucleus"/>
    <property type="evidence" value="ECO:0007669"/>
    <property type="project" value="UniProtKB-SubCell"/>
</dbReference>
<evidence type="ECO:0000313" key="5">
    <source>
        <dbReference type="EMBL" id="KMQ93020.1"/>
    </source>
</evidence>
<evidence type="ECO:0000256" key="1">
    <source>
        <dbReference type="ARBA" id="ARBA00004123"/>
    </source>
</evidence>
<dbReference type="InterPro" id="IPR009057">
    <property type="entry name" value="Homeodomain-like_sf"/>
</dbReference>
<dbReference type="CDD" id="cd00086">
    <property type="entry name" value="homeodomain"/>
    <property type="match status" value="1"/>
</dbReference>
<protein>
    <submittedName>
        <fullName evidence="5">Homeodomain-only protein</fullName>
    </submittedName>
</protein>
<dbReference type="PaxDb" id="67767-A0A0J7NKM6"/>
<proteinExistence type="predicted"/>
<dbReference type="InterPro" id="IPR038884">
    <property type="entry name" value="CFAP61"/>
</dbReference>
<dbReference type="AlphaFoldDB" id="A0A0J7NKM6"/>
<keyword evidence="2 3" id="KW-0371">Homeobox</keyword>
<dbReference type="SUPFAM" id="SSF46689">
    <property type="entry name" value="Homeodomain-like"/>
    <property type="match status" value="1"/>
</dbReference>
<evidence type="ECO:0000256" key="2">
    <source>
        <dbReference type="PROSITE-ProRule" id="PRU00108"/>
    </source>
</evidence>
<sequence length="245" mass="27882">MNTEEPIPWNCLTINDDTEASICLRKIRLLTKDLKERKAILFYGCNVDCYCALGGLIKFGVKPSWITLIKPKSLNPHNTHDKFFFDDCEVNEAVMSAILQDKIQVLCEWNMIDWVLTKDNDGKLMIESITIERKGKIRKLVCDALFNFYEKTINLNAFLGNMLKSYPTRFSTSGAGGTRVIRLTVDQEAVLQEQFNRWPRAPYTADIVLLAAETGLSEADVEGWYAIRLAQWRKEQGLGGNLGLH</sequence>
<dbReference type="Proteomes" id="UP000036403">
    <property type="component" value="Unassembled WGS sequence"/>
</dbReference>
<name>A0A0J7NKM6_LASNI</name>
<dbReference type="GO" id="GO:0003677">
    <property type="term" value="F:DNA binding"/>
    <property type="evidence" value="ECO:0007669"/>
    <property type="project" value="UniProtKB-UniRule"/>
</dbReference>
<feature type="DNA-binding region" description="Homeobox" evidence="2">
    <location>
        <begin position="184"/>
        <end position="236"/>
    </location>
</feature>
<dbReference type="PROSITE" id="PS50071">
    <property type="entry name" value="HOMEOBOX_2"/>
    <property type="match status" value="1"/>
</dbReference>
<organism evidence="5 6">
    <name type="scientific">Lasius niger</name>
    <name type="common">Black garden ant</name>
    <dbReference type="NCBI Taxonomy" id="67767"/>
    <lineage>
        <taxon>Eukaryota</taxon>
        <taxon>Metazoa</taxon>
        <taxon>Ecdysozoa</taxon>
        <taxon>Arthropoda</taxon>
        <taxon>Hexapoda</taxon>
        <taxon>Insecta</taxon>
        <taxon>Pterygota</taxon>
        <taxon>Neoptera</taxon>
        <taxon>Endopterygota</taxon>
        <taxon>Hymenoptera</taxon>
        <taxon>Apocrita</taxon>
        <taxon>Aculeata</taxon>
        <taxon>Formicoidea</taxon>
        <taxon>Formicidae</taxon>
        <taxon>Formicinae</taxon>
        <taxon>Lasius</taxon>
        <taxon>Lasius</taxon>
    </lineage>
</organism>
<accession>A0A0J7NKM6</accession>
<gene>
    <name evidence="5" type="ORF">RF55_6919</name>
</gene>
<dbReference type="Gene3D" id="1.10.10.60">
    <property type="entry name" value="Homeodomain-like"/>
    <property type="match status" value="1"/>
</dbReference>
<dbReference type="Pfam" id="PF00046">
    <property type="entry name" value="Homeodomain"/>
    <property type="match status" value="1"/>
</dbReference>
<comment type="subcellular location">
    <subcellularLocation>
        <location evidence="1 2 3">Nucleus</location>
    </subcellularLocation>
</comment>
<dbReference type="PANTHER" id="PTHR21178:SF8">
    <property type="entry name" value="CILIA- AND FLAGELLA-ASSOCIATED PROTEIN 61"/>
    <property type="match status" value="1"/>
</dbReference>
<dbReference type="InterPro" id="IPR001356">
    <property type="entry name" value="HD"/>
</dbReference>
<feature type="domain" description="Homeobox" evidence="4">
    <location>
        <begin position="182"/>
        <end position="235"/>
    </location>
</feature>
<evidence type="ECO:0000259" key="4">
    <source>
        <dbReference type="PROSITE" id="PS50071"/>
    </source>
</evidence>
<keyword evidence="6" id="KW-1185">Reference proteome</keyword>
<reference evidence="5 6" key="1">
    <citation type="submission" date="2015-04" db="EMBL/GenBank/DDBJ databases">
        <title>Lasius niger genome sequencing.</title>
        <authorList>
            <person name="Konorov E.A."/>
            <person name="Nikitin M.A."/>
            <person name="Kirill M.V."/>
            <person name="Chang P."/>
        </authorList>
    </citation>
    <scope>NUCLEOTIDE SEQUENCE [LARGE SCALE GENOMIC DNA]</scope>
    <source>
        <tissue evidence="5">Whole</tissue>
    </source>
</reference>
<keyword evidence="2 3" id="KW-0238">DNA-binding</keyword>
<dbReference type="STRING" id="67767.A0A0J7NKM6"/>
<dbReference type="EMBL" id="LBMM01003896">
    <property type="protein sequence ID" value="KMQ93020.1"/>
    <property type="molecule type" value="Genomic_DNA"/>
</dbReference>
<comment type="caution">
    <text evidence="5">The sequence shown here is derived from an EMBL/GenBank/DDBJ whole genome shotgun (WGS) entry which is preliminary data.</text>
</comment>
<dbReference type="PANTHER" id="PTHR21178">
    <property type="entry name" value="CILIA- AND FLAGELLA-ASSOCIATED PROTEIN 61"/>
    <property type="match status" value="1"/>
</dbReference>
<keyword evidence="2 3" id="KW-0539">Nucleus</keyword>
<dbReference type="OrthoDB" id="6159439at2759"/>